<organism evidence="4 5">
    <name type="scientific">Bacillus lumedeiriae</name>
    <dbReference type="NCBI Taxonomy" id="3058829"/>
    <lineage>
        <taxon>Bacteria</taxon>
        <taxon>Bacillati</taxon>
        <taxon>Bacillota</taxon>
        <taxon>Bacilli</taxon>
        <taxon>Bacillales</taxon>
        <taxon>Bacillaceae</taxon>
        <taxon>Bacillus</taxon>
    </lineage>
</organism>
<evidence type="ECO:0000256" key="2">
    <source>
        <dbReference type="ARBA" id="ARBA00022898"/>
    </source>
</evidence>
<dbReference type="InterPro" id="IPR015424">
    <property type="entry name" value="PyrdxlP-dep_Trfase"/>
</dbReference>
<comment type="similarity">
    <text evidence="1 3">Belongs to the class-III pyridoxal-phosphate-dependent aminotransferase family.</text>
</comment>
<evidence type="ECO:0000313" key="5">
    <source>
        <dbReference type="Proteomes" id="UP001619911"/>
    </source>
</evidence>
<evidence type="ECO:0000256" key="1">
    <source>
        <dbReference type="ARBA" id="ARBA00008954"/>
    </source>
</evidence>
<dbReference type="PROSITE" id="PS00600">
    <property type="entry name" value="AA_TRANSFER_CLASS_3"/>
    <property type="match status" value="1"/>
</dbReference>
<accession>A0ABW8ICN6</accession>
<dbReference type="GO" id="GO:0008483">
    <property type="term" value="F:transaminase activity"/>
    <property type="evidence" value="ECO:0007669"/>
    <property type="project" value="UniProtKB-KW"/>
</dbReference>
<keyword evidence="5" id="KW-1185">Reference proteome</keyword>
<dbReference type="PANTHER" id="PTHR43094">
    <property type="entry name" value="AMINOTRANSFERASE"/>
    <property type="match status" value="1"/>
</dbReference>
<sequence length="448" mass="49459">MNIAVEESVQETINELVELDKKHFLHPTSSIKQQQEQGPAFIFTEGEGIYLKDMNGKTVIDGLSSLWNVNIGHGREELGQAAMEQMTKLGFSSCFATFSHESAIRLAAKIAELTPEGLNTIFFTSGGSESNDTAFKLVRNYWKLQGKPEKKKIVSRRQSYHGVAMGATSATGLKPFRDFTTSLAPDFYYVESTGEALRAFIEAEGADTIAAFISEPVQGTGGVHLPPQDYFKEIRSICDEYDILFIADEVITGFGRTGTYFGIEQFGVIPDVMSVAKGITSGYAPLGGVIISEKIHQELIDKTEGMFMHGYTYSGHPMVCAVALKNIEIIEQENLVENSKLMGEEMLKGFKWLQQEHKIAGEVRALGLMGAIEIVKDKKTNERFAEPAAPLVVEESMKRGLIHRGVIYEGADTLIFAPPLIINKEEINKMIEILDDALTAVEKKLGIK</sequence>
<comment type="caution">
    <text evidence="4">The sequence shown here is derived from an EMBL/GenBank/DDBJ whole genome shotgun (WGS) entry which is preliminary data.</text>
</comment>
<dbReference type="InterPro" id="IPR015422">
    <property type="entry name" value="PyrdxlP-dep_Trfase_small"/>
</dbReference>
<dbReference type="InterPro" id="IPR015421">
    <property type="entry name" value="PyrdxlP-dep_Trfase_major"/>
</dbReference>
<dbReference type="Pfam" id="PF00202">
    <property type="entry name" value="Aminotran_3"/>
    <property type="match status" value="1"/>
</dbReference>
<protein>
    <submittedName>
        <fullName evidence="4">Aspartate aminotransferase family protein</fullName>
    </submittedName>
</protein>
<gene>
    <name evidence="4" type="ORF">QYG89_12345</name>
</gene>
<keyword evidence="4" id="KW-0808">Transferase</keyword>
<dbReference type="InterPro" id="IPR005814">
    <property type="entry name" value="Aminotrans_3"/>
</dbReference>
<dbReference type="SUPFAM" id="SSF53383">
    <property type="entry name" value="PLP-dependent transferases"/>
    <property type="match status" value="1"/>
</dbReference>
<dbReference type="Proteomes" id="UP001619911">
    <property type="component" value="Unassembled WGS sequence"/>
</dbReference>
<dbReference type="CDD" id="cd00610">
    <property type="entry name" value="OAT_like"/>
    <property type="match status" value="1"/>
</dbReference>
<evidence type="ECO:0000256" key="3">
    <source>
        <dbReference type="RuleBase" id="RU003560"/>
    </source>
</evidence>
<dbReference type="InterPro" id="IPR049704">
    <property type="entry name" value="Aminotrans_3_PPA_site"/>
</dbReference>
<name>A0ABW8ICN6_9BACI</name>
<dbReference type="PIRSF" id="PIRSF000521">
    <property type="entry name" value="Transaminase_4ab_Lys_Orn"/>
    <property type="match status" value="1"/>
</dbReference>
<evidence type="ECO:0000313" key="4">
    <source>
        <dbReference type="EMBL" id="MFK2826444.1"/>
    </source>
</evidence>
<keyword evidence="2 3" id="KW-0663">Pyridoxal phosphate</keyword>
<reference evidence="4 5" key="1">
    <citation type="submission" date="2023-07" db="EMBL/GenBank/DDBJ databases">
        <title>Bacillus lucianemedeirus sp. nov, a new species isolated from an immunobiological production facility.</title>
        <authorList>
            <person name="Costa L.V."/>
            <person name="Miranda R.V.S.L."/>
            <person name="Brandao M.L.L."/>
            <person name="Reis C.M.F."/>
            <person name="Frazao A.M."/>
            <person name="Cruz F.V."/>
            <person name="Baio P.V.P."/>
            <person name="Veras J.F.C."/>
            <person name="Ramos J.N."/>
            <person name="Vieira V."/>
        </authorList>
    </citation>
    <scope>NUCLEOTIDE SEQUENCE [LARGE SCALE GENOMIC DNA]</scope>
    <source>
        <strain evidence="4 5">B190/17</strain>
    </source>
</reference>
<keyword evidence="4" id="KW-0032">Aminotransferase</keyword>
<dbReference type="Gene3D" id="3.40.640.10">
    <property type="entry name" value="Type I PLP-dependent aspartate aminotransferase-like (Major domain)"/>
    <property type="match status" value="1"/>
</dbReference>
<proteinExistence type="inferred from homology"/>
<dbReference type="EMBL" id="JAUIYO010000010">
    <property type="protein sequence ID" value="MFK2826444.1"/>
    <property type="molecule type" value="Genomic_DNA"/>
</dbReference>
<dbReference type="Gene3D" id="3.90.1150.10">
    <property type="entry name" value="Aspartate Aminotransferase, domain 1"/>
    <property type="match status" value="1"/>
</dbReference>
<dbReference type="PANTHER" id="PTHR43094:SF1">
    <property type="entry name" value="AMINOTRANSFERASE CLASS-III"/>
    <property type="match status" value="1"/>
</dbReference>